<dbReference type="GO" id="GO:0008955">
    <property type="term" value="F:peptidoglycan glycosyltransferase activity"/>
    <property type="evidence" value="ECO:0007669"/>
    <property type="project" value="UniProtKB-EC"/>
</dbReference>
<comment type="function">
    <text evidence="16">Peptidoglycan polymerase that is essential for cell division.</text>
</comment>
<dbReference type="InterPro" id="IPR001182">
    <property type="entry name" value="FtsW/RodA"/>
</dbReference>
<comment type="similarity">
    <text evidence="11">Belongs to the SEDS family. FtsW subfamily.</text>
</comment>
<keyword evidence="7 17" id="KW-1133">Transmembrane helix</keyword>
<dbReference type="EC" id="2.4.99.28" evidence="14"/>
<evidence type="ECO:0000256" key="5">
    <source>
        <dbReference type="ARBA" id="ARBA00022960"/>
    </source>
</evidence>
<dbReference type="GO" id="GO:0005886">
    <property type="term" value="C:plasma membrane"/>
    <property type="evidence" value="ECO:0007669"/>
    <property type="project" value="TreeGrafter"/>
</dbReference>
<evidence type="ECO:0000256" key="8">
    <source>
        <dbReference type="ARBA" id="ARBA00023136"/>
    </source>
</evidence>
<evidence type="ECO:0000256" key="13">
    <source>
        <dbReference type="ARBA" id="ARBA00041418"/>
    </source>
</evidence>
<protein>
    <recommendedName>
        <fullName evidence="12">Probable peptidoglycan glycosyltransferase FtsW</fullName>
        <ecNumber evidence="14">2.4.99.28</ecNumber>
    </recommendedName>
    <alternativeName>
        <fullName evidence="13">Cell division protein FtsW</fullName>
    </alternativeName>
    <alternativeName>
        <fullName evidence="10">Cell wall polymerase</fullName>
    </alternativeName>
    <alternativeName>
        <fullName evidence="9">Peptidoglycan polymerase</fullName>
    </alternativeName>
</protein>
<feature type="transmembrane region" description="Helical" evidence="17">
    <location>
        <begin position="276"/>
        <end position="296"/>
    </location>
</feature>
<proteinExistence type="inferred from homology"/>
<sequence>MKKVFKLLDYPLVFSLVITIVFGILMMYSASSIVAVKNYGYDSDFFFRSQLNKLFLGVIGLIIFIRLPFQIWKKRIVSVAIVIGSIVLLFLVLWKGKVVNNAQSWILGIQPAEFIKLGVIIVLAGFFSKRQEVQKSYWQGSGKVILFLMLTFFFIYKQPNLGSALLILGIAVCMFICSGININILIKRIIITSIIWIPFLYFFIKYGLSDVQMARITTVFNPFLDVRGDGYQLVNSFIAIGSGGVSGRGFGNSIQKEGFLPEPHTDFIMSIVSEELGIIGVMIILTGLLTIVLRSFRIAQECKSQFGSMISIGIGSMIGLQSIVNLGGVTGIIPLTGTPLPFISFGGSSLMANLIAMGILLNISIFNKMNG</sequence>
<gene>
    <name evidence="18" type="ORF">DX932_20070</name>
</gene>
<evidence type="ECO:0000256" key="16">
    <source>
        <dbReference type="ARBA" id="ARBA00049966"/>
    </source>
</evidence>
<evidence type="ECO:0000256" key="10">
    <source>
        <dbReference type="ARBA" id="ARBA00033270"/>
    </source>
</evidence>
<feature type="transmembrane region" description="Helical" evidence="17">
    <location>
        <begin position="12"/>
        <end position="31"/>
    </location>
</feature>
<feature type="transmembrane region" description="Helical" evidence="17">
    <location>
        <begin position="308"/>
        <end position="333"/>
    </location>
</feature>
<keyword evidence="4 17" id="KW-0812">Transmembrane</keyword>
<dbReference type="EMBL" id="QSMZ01000018">
    <property type="protein sequence ID" value="KAA6460498.1"/>
    <property type="molecule type" value="Genomic_DNA"/>
</dbReference>
<dbReference type="RefSeq" id="WP_150158657.1">
    <property type="nucleotide sequence ID" value="NZ_QSMZ01000018.1"/>
</dbReference>
<dbReference type="GO" id="GO:0015648">
    <property type="term" value="F:lipid-linked peptidoglycan transporter activity"/>
    <property type="evidence" value="ECO:0007669"/>
    <property type="project" value="TreeGrafter"/>
</dbReference>
<evidence type="ECO:0000256" key="17">
    <source>
        <dbReference type="SAM" id="Phobius"/>
    </source>
</evidence>
<feature type="transmembrane region" description="Helical" evidence="17">
    <location>
        <begin position="189"/>
        <end position="208"/>
    </location>
</feature>
<evidence type="ECO:0000256" key="12">
    <source>
        <dbReference type="ARBA" id="ARBA00041185"/>
    </source>
</evidence>
<dbReference type="PANTHER" id="PTHR30474">
    <property type="entry name" value="CELL CYCLE PROTEIN"/>
    <property type="match status" value="1"/>
</dbReference>
<feature type="transmembrane region" description="Helical" evidence="17">
    <location>
        <begin position="345"/>
        <end position="366"/>
    </location>
</feature>
<feature type="transmembrane region" description="Helical" evidence="17">
    <location>
        <begin position="162"/>
        <end position="182"/>
    </location>
</feature>
<keyword evidence="5" id="KW-0133">Cell shape</keyword>
<dbReference type="AlphaFoldDB" id="A0A9W7Q2Y0"/>
<evidence type="ECO:0000256" key="11">
    <source>
        <dbReference type="ARBA" id="ARBA00038053"/>
    </source>
</evidence>
<evidence type="ECO:0000256" key="2">
    <source>
        <dbReference type="ARBA" id="ARBA00022676"/>
    </source>
</evidence>
<comment type="subcellular location">
    <subcellularLocation>
        <location evidence="1">Membrane</location>
        <topology evidence="1">Multi-pass membrane protein</topology>
    </subcellularLocation>
</comment>
<dbReference type="GO" id="GO:0009252">
    <property type="term" value="P:peptidoglycan biosynthetic process"/>
    <property type="evidence" value="ECO:0007669"/>
    <property type="project" value="UniProtKB-KW"/>
</dbReference>
<dbReference type="PANTHER" id="PTHR30474:SF2">
    <property type="entry name" value="PEPTIDOGLYCAN GLYCOSYLTRANSFERASE FTSW-RELATED"/>
    <property type="match status" value="1"/>
</dbReference>
<dbReference type="Proteomes" id="UP000323321">
    <property type="component" value="Unassembled WGS sequence"/>
</dbReference>
<comment type="catalytic activity">
    <reaction evidence="15">
        <text>[GlcNAc-(1-&gt;4)-Mur2Ac(oyl-L-Ala-gamma-D-Glu-L-Lys-D-Ala-D-Ala)](n)-di-trans,octa-cis-undecaprenyl diphosphate + beta-D-GlcNAc-(1-&gt;4)-Mur2Ac(oyl-L-Ala-gamma-D-Glu-L-Lys-D-Ala-D-Ala)-di-trans,octa-cis-undecaprenyl diphosphate = [GlcNAc-(1-&gt;4)-Mur2Ac(oyl-L-Ala-gamma-D-Glu-L-Lys-D-Ala-D-Ala)](n+1)-di-trans,octa-cis-undecaprenyl diphosphate + di-trans,octa-cis-undecaprenyl diphosphate + H(+)</text>
        <dbReference type="Rhea" id="RHEA:23708"/>
        <dbReference type="Rhea" id="RHEA-COMP:9602"/>
        <dbReference type="Rhea" id="RHEA-COMP:9603"/>
        <dbReference type="ChEBI" id="CHEBI:15378"/>
        <dbReference type="ChEBI" id="CHEBI:58405"/>
        <dbReference type="ChEBI" id="CHEBI:60033"/>
        <dbReference type="ChEBI" id="CHEBI:78435"/>
        <dbReference type="EC" id="2.4.99.28"/>
    </reaction>
</comment>
<evidence type="ECO:0000256" key="6">
    <source>
        <dbReference type="ARBA" id="ARBA00022984"/>
    </source>
</evidence>
<feature type="transmembrane region" description="Helical" evidence="17">
    <location>
        <begin position="106"/>
        <end position="128"/>
    </location>
</feature>
<evidence type="ECO:0000256" key="4">
    <source>
        <dbReference type="ARBA" id="ARBA00022692"/>
    </source>
</evidence>
<evidence type="ECO:0000256" key="15">
    <source>
        <dbReference type="ARBA" id="ARBA00049902"/>
    </source>
</evidence>
<evidence type="ECO:0000313" key="19">
    <source>
        <dbReference type="Proteomes" id="UP000323321"/>
    </source>
</evidence>
<accession>A0A9W7Q2Y0</accession>
<keyword evidence="8 17" id="KW-0472">Membrane</keyword>
<organism evidence="18 19">
    <name type="scientific">Bacillus cereus</name>
    <dbReference type="NCBI Taxonomy" id="1396"/>
    <lineage>
        <taxon>Bacteria</taxon>
        <taxon>Bacillati</taxon>
        <taxon>Bacillota</taxon>
        <taxon>Bacilli</taxon>
        <taxon>Bacillales</taxon>
        <taxon>Bacillaceae</taxon>
        <taxon>Bacillus</taxon>
        <taxon>Bacillus cereus group</taxon>
    </lineage>
</organism>
<keyword evidence="3" id="KW-0808">Transferase</keyword>
<keyword evidence="6" id="KW-0573">Peptidoglycan synthesis</keyword>
<dbReference type="GO" id="GO:0008360">
    <property type="term" value="P:regulation of cell shape"/>
    <property type="evidence" value="ECO:0007669"/>
    <property type="project" value="UniProtKB-KW"/>
</dbReference>
<evidence type="ECO:0000256" key="3">
    <source>
        <dbReference type="ARBA" id="ARBA00022679"/>
    </source>
</evidence>
<evidence type="ECO:0000256" key="9">
    <source>
        <dbReference type="ARBA" id="ARBA00032370"/>
    </source>
</evidence>
<evidence type="ECO:0000313" key="18">
    <source>
        <dbReference type="EMBL" id="KAA6460498.1"/>
    </source>
</evidence>
<dbReference type="GO" id="GO:0032153">
    <property type="term" value="C:cell division site"/>
    <property type="evidence" value="ECO:0007669"/>
    <property type="project" value="TreeGrafter"/>
</dbReference>
<feature type="transmembrane region" description="Helical" evidence="17">
    <location>
        <begin position="140"/>
        <end position="156"/>
    </location>
</feature>
<name>A0A9W7Q2Y0_BACCE</name>
<dbReference type="GO" id="GO:0051301">
    <property type="term" value="P:cell division"/>
    <property type="evidence" value="ECO:0007669"/>
    <property type="project" value="InterPro"/>
</dbReference>
<feature type="transmembrane region" description="Helical" evidence="17">
    <location>
        <begin position="51"/>
        <end position="69"/>
    </location>
</feature>
<comment type="caution">
    <text evidence="18">The sequence shown here is derived from an EMBL/GenBank/DDBJ whole genome shotgun (WGS) entry which is preliminary data.</text>
</comment>
<evidence type="ECO:0000256" key="7">
    <source>
        <dbReference type="ARBA" id="ARBA00022989"/>
    </source>
</evidence>
<keyword evidence="2" id="KW-0328">Glycosyltransferase</keyword>
<dbReference type="Pfam" id="PF01098">
    <property type="entry name" value="FTSW_RODA_SPOVE"/>
    <property type="match status" value="1"/>
</dbReference>
<feature type="transmembrane region" description="Helical" evidence="17">
    <location>
        <begin position="76"/>
        <end position="94"/>
    </location>
</feature>
<reference evidence="18 19" key="1">
    <citation type="submission" date="2018-08" db="EMBL/GenBank/DDBJ databases">
        <title>Bacillus phenotypic plasticity.</title>
        <authorList>
            <person name="Hurtado E."/>
        </authorList>
    </citation>
    <scope>NUCLEOTIDE SEQUENCE [LARGE SCALE GENOMIC DNA]</scope>
    <source>
        <strain evidence="18 19">111b</strain>
    </source>
</reference>
<evidence type="ECO:0000256" key="14">
    <source>
        <dbReference type="ARBA" id="ARBA00044770"/>
    </source>
</evidence>
<evidence type="ECO:0000256" key="1">
    <source>
        <dbReference type="ARBA" id="ARBA00004141"/>
    </source>
</evidence>